<feature type="domain" description="Ig-like" evidence="2">
    <location>
        <begin position="79"/>
        <end position="166"/>
    </location>
</feature>
<dbReference type="Gene3D" id="2.60.40.10">
    <property type="entry name" value="Immunoglobulins"/>
    <property type="match status" value="2"/>
</dbReference>
<dbReference type="InterPro" id="IPR013106">
    <property type="entry name" value="Ig_V-set"/>
</dbReference>
<feature type="domain" description="Ig-like" evidence="2">
    <location>
        <begin position="169"/>
        <end position="305"/>
    </location>
</feature>
<dbReference type="InterPro" id="IPR007110">
    <property type="entry name" value="Ig-like_dom"/>
</dbReference>
<dbReference type="Proteomes" id="UP001329430">
    <property type="component" value="Chromosome 1"/>
</dbReference>
<keyword evidence="4" id="KW-1185">Reference proteome</keyword>
<gene>
    <name evidence="3" type="ORF">RI129_000225</name>
</gene>
<dbReference type="SUPFAM" id="SSF48726">
    <property type="entry name" value="Immunoglobulin"/>
    <property type="match status" value="2"/>
</dbReference>
<keyword evidence="1" id="KW-0472">Membrane</keyword>
<accession>A0AAN7VQX9</accession>
<dbReference type="GO" id="GO:0050808">
    <property type="term" value="P:synapse organization"/>
    <property type="evidence" value="ECO:0007669"/>
    <property type="project" value="TreeGrafter"/>
</dbReference>
<dbReference type="InterPro" id="IPR003598">
    <property type="entry name" value="Ig_sub2"/>
</dbReference>
<reference evidence="3 4" key="1">
    <citation type="journal article" date="2024" name="Insects">
        <title>An Improved Chromosome-Level Genome Assembly of the Firefly Pyrocoelia pectoralis.</title>
        <authorList>
            <person name="Fu X."/>
            <person name="Meyer-Rochow V.B."/>
            <person name="Ballantyne L."/>
            <person name="Zhu X."/>
        </authorList>
    </citation>
    <scope>NUCLEOTIDE SEQUENCE [LARGE SCALE GENOMIC DNA]</scope>
    <source>
        <strain evidence="3">XCY_ONT2</strain>
    </source>
</reference>
<sequence>MKLTMNNFEFCSNEVLFVYDENFFNMMILNISSDFHVVFNFVKLFNIFMVLLVISPGLSGHVRNKTTRSKFPNQRVASPEFDDLLIREIQAKTGQTVLLPCTVRNLGDKVVSWIRTKDLHILTSGELTFSADNRFESVSSVQTNFWGLRVRGVRVEDSGRYECQVNTDPKMSLAINLTVSDTLKIQDNFHFSNKWMYIATIKGPPEVYARVGTPITFTCEISTSSPSWKTPVTQSASQPQIHWFHEGRQLSFDSGRGGISVETDYRDFNSVSKLRVAEVSPQDSGTYTCTQASAKPGSTRLVVVEAEHSEAMQRDAPHSSTNGWHNELIFVFAFSWIFIFINSFNLFYL</sequence>
<dbReference type="Pfam" id="PF00047">
    <property type="entry name" value="ig"/>
    <property type="match status" value="1"/>
</dbReference>
<dbReference type="PANTHER" id="PTHR23279:SF41">
    <property type="entry name" value="DEFECTIVE PROBOSCIS EXTENSION RESPONSE 4-RELATED"/>
    <property type="match status" value="1"/>
</dbReference>
<organism evidence="3 4">
    <name type="scientific">Pyrocoelia pectoralis</name>
    <dbReference type="NCBI Taxonomy" id="417401"/>
    <lineage>
        <taxon>Eukaryota</taxon>
        <taxon>Metazoa</taxon>
        <taxon>Ecdysozoa</taxon>
        <taxon>Arthropoda</taxon>
        <taxon>Hexapoda</taxon>
        <taxon>Insecta</taxon>
        <taxon>Pterygota</taxon>
        <taxon>Neoptera</taxon>
        <taxon>Endopterygota</taxon>
        <taxon>Coleoptera</taxon>
        <taxon>Polyphaga</taxon>
        <taxon>Elateriformia</taxon>
        <taxon>Elateroidea</taxon>
        <taxon>Lampyridae</taxon>
        <taxon>Lampyrinae</taxon>
        <taxon>Pyrocoelia</taxon>
    </lineage>
</organism>
<evidence type="ECO:0000313" key="4">
    <source>
        <dbReference type="Proteomes" id="UP001329430"/>
    </source>
</evidence>
<name>A0AAN7VQX9_9COLE</name>
<dbReference type="InterPro" id="IPR037448">
    <property type="entry name" value="Zig-8"/>
</dbReference>
<dbReference type="SMART" id="SM00408">
    <property type="entry name" value="IGc2"/>
    <property type="match status" value="2"/>
</dbReference>
<dbReference type="EMBL" id="JAVRBK010000001">
    <property type="protein sequence ID" value="KAK5649196.1"/>
    <property type="molecule type" value="Genomic_DNA"/>
</dbReference>
<dbReference type="PROSITE" id="PS50835">
    <property type="entry name" value="IG_LIKE"/>
    <property type="match status" value="2"/>
</dbReference>
<dbReference type="Pfam" id="PF07686">
    <property type="entry name" value="V-set"/>
    <property type="match status" value="1"/>
</dbReference>
<dbReference type="SMART" id="SM00406">
    <property type="entry name" value="IGv"/>
    <property type="match status" value="2"/>
</dbReference>
<feature type="transmembrane region" description="Helical" evidence="1">
    <location>
        <begin position="328"/>
        <end position="348"/>
    </location>
</feature>
<dbReference type="InterPro" id="IPR036179">
    <property type="entry name" value="Ig-like_dom_sf"/>
</dbReference>
<dbReference type="AlphaFoldDB" id="A0AAN7VQX9"/>
<keyword evidence="1" id="KW-0812">Transmembrane</keyword>
<protein>
    <recommendedName>
        <fullName evidence="2">Ig-like domain-containing protein</fullName>
    </recommendedName>
</protein>
<dbReference type="SMART" id="SM00409">
    <property type="entry name" value="IG"/>
    <property type="match status" value="2"/>
</dbReference>
<keyword evidence="1" id="KW-1133">Transmembrane helix</keyword>
<evidence type="ECO:0000259" key="2">
    <source>
        <dbReference type="PROSITE" id="PS50835"/>
    </source>
</evidence>
<comment type="caution">
    <text evidence="3">The sequence shown here is derived from an EMBL/GenBank/DDBJ whole genome shotgun (WGS) entry which is preliminary data.</text>
</comment>
<dbReference type="InterPro" id="IPR013783">
    <property type="entry name" value="Ig-like_fold"/>
</dbReference>
<evidence type="ECO:0000256" key="1">
    <source>
        <dbReference type="SAM" id="Phobius"/>
    </source>
</evidence>
<dbReference type="GO" id="GO:0032589">
    <property type="term" value="C:neuron projection membrane"/>
    <property type="evidence" value="ECO:0007669"/>
    <property type="project" value="TreeGrafter"/>
</dbReference>
<proteinExistence type="predicted"/>
<dbReference type="PANTHER" id="PTHR23279">
    <property type="entry name" value="DEFECTIVE PROBOSCIS EXTENSION RESPONSE DPR -RELATED"/>
    <property type="match status" value="1"/>
</dbReference>
<feature type="transmembrane region" description="Helical" evidence="1">
    <location>
        <begin position="35"/>
        <end position="58"/>
    </location>
</feature>
<dbReference type="InterPro" id="IPR003599">
    <property type="entry name" value="Ig_sub"/>
</dbReference>
<evidence type="ECO:0000313" key="3">
    <source>
        <dbReference type="EMBL" id="KAK5649196.1"/>
    </source>
</evidence>
<dbReference type="InterPro" id="IPR013151">
    <property type="entry name" value="Immunoglobulin_dom"/>
</dbReference>